<dbReference type="AlphaFoldDB" id="A0A9W8QQC8"/>
<gene>
    <name evidence="3" type="ORF">LMH87_006034</name>
</gene>
<dbReference type="GO" id="GO:0000981">
    <property type="term" value="F:DNA-binding transcription factor activity, RNA polymerase II-specific"/>
    <property type="evidence" value="ECO:0007669"/>
    <property type="project" value="InterPro"/>
</dbReference>
<dbReference type="KEGG" id="amus:LMH87_006034"/>
<proteinExistence type="predicted"/>
<evidence type="ECO:0000313" key="4">
    <source>
        <dbReference type="Proteomes" id="UP001144673"/>
    </source>
</evidence>
<keyword evidence="4" id="KW-1185">Reference proteome</keyword>
<dbReference type="GeneID" id="80893193"/>
<dbReference type="RefSeq" id="XP_056059272.1">
    <property type="nucleotide sequence ID" value="XM_056203858.1"/>
</dbReference>
<evidence type="ECO:0000256" key="1">
    <source>
        <dbReference type="ARBA" id="ARBA00023242"/>
    </source>
</evidence>
<dbReference type="PROSITE" id="PS00463">
    <property type="entry name" value="ZN2_CY6_FUNGAL_1"/>
    <property type="match status" value="1"/>
</dbReference>
<comment type="caution">
    <text evidence="3">The sequence shown here is derived from an EMBL/GenBank/DDBJ whole genome shotgun (WGS) entry which is preliminary data.</text>
</comment>
<dbReference type="Pfam" id="PF00172">
    <property type="entry name" value="Zn_clus"/>
    <property type="match status" value="1"/>
</dbReference>
<organism evidence="3 4">
    <name type="scientific">Akanthomyces muscarius</name>
    <name type="common">Entomopathogenic fungus</name>
    <name type="synonym">Lecanicillium muscarium</name>
    <dbReference type="NCBI Taxonomy" id="2231603"/>
    <lineage>
        <taxon>Eukaryota</taxon>
        <taxon>Fungi</taxon>
        <taxon>Dikarya</taxon>
        <taxon>Ascomycota</taxon>
        <taxon>Pezizomycotina</taxon>
        <taxon>Sordariomycetes</taxon>
        <taxon>Hypocreomycetidae</taxon>
        <taxon>Hypocreales</taxon>
        <taxon>Cordycipitaceae</taxon>
        <taxon>Akanthomyces</taxon>
    </lineage>
</organism>
<dbReference type="GO" id="GO:0008270">
    <property type="term" value="F:zinc ion binding"/>
    <property type="evidence" value="ECO:0007669"/>
    <property type="project" value="InterPro"/>
</dbReference>
<dbReference type="SMART" id="SM00066">
    <property type="entry name" value="GAL4"/>
    <property type="match status" value="1"/>
</dbReference>
<dbReference type="EMBL" id="JAJHUN010000001">
    <property type="protein sequence ID" value="KAJ4164357.1"/>
    <property type="molecule type" value="Genomic_DNA"/>
</dbReference>
<evidence type="ECO:0000259" key="2">
    <source>
        <dbReference type="PROSITE" id="PS50048"/>
    </source>
</evidence>
<dbReference type="SUPFAM" id="SSF57701">
    <property type="entry name" value="Zn2/Cys6 DNA-binding domain"/>
    <property type="match status" value="1"/>
</dbReference>
<dbReference type="InterPro" id="IPR001138">
    <property type="entry name" value="Zn2Cys6_DnaBD"/>
</dbReference>
<feature type="domain" description="Zn(2)-C6 fungal-type" evidence="2">
    <location>
        <begin position="23"/>
        <end position="55"/>
    </location>
</feature>
<accession>A0A9W8QQC8</accession>
<evidence type="ECO:0000313" key="3">
    <source>
        <dbReference type="EMBL" id="KAJ4164357.1"/>
    </source>
</evidence>
<protein>
    <recommendedName>
        <fullName evidence="2">Zn(2)-C6 fungal-type domain-containing protein</fullName>
    </recommendedName>
</protein>
<dbReference type="Gene3D" id="4.10.240.10">
    <property type="entry name" value="Zn(2)-C6 fungal-type DNA-binding domain"/>
    <property type="match status" value="1"/>
</dbReference>
<dbReference type="Proteomes" id="UP001144673">
    <property type="component" value="Chromosome 1"/>
</dbReference>
<dbReference type="PROSITE" id="PS50048">
    <property type="entry name" value="ZN2_CY6_FUNGAL_2"/>
    <property type="match status" value="1"/>
</dbReference>
<reference evidence="3" key="1">
    <citation type="journal article" date="2023" name="Access Microbiol">
        <title>De-novo genome assembly for Akanthomyces muscarius, a biocontrol agent of insect agricultural pests.</title>
        <authorList>
            <person name="Erdos Z."/>
            <person name="Studholme D.J."/>
            <person name="Raymond B."/>
            <person name="Sharma M."/>
        </authorList>
    </citation>
    <scope>NUCLEOTIDE SEQUENCE</scope>
    <source>
        <strain evidence="3">Ve6</strain>
    </source>
</reference>
<dbReference type="InterPro" id="IPR036864">
    <property type="entry name" value="Zn2-C6_fun-type_DNA-bd_sf"/>
</dbReference>
<keyword evidence="1" id="KW-0539">Nucleus</keyword>
<name>A0A9W8QQC8_AKAMU</name>
<sequence>MEMPVQPAGAGLGPLPAGRTGHACAQCRHRKQKCGGFTHDIKCRPCTTRRVKCSFQDERRRARKGLRLGTSLSLRPLLP</sequence>